<dbReference type="RefSeq" id="WP_023844228.1">
    <property type="nucleotide sequence ID" value="NZ_AZAJ01000001.1"/>
</dbReference>
<sequence>MNVRYSNISGFKKYTILMVVCILLSIAFVAAVPSVTAKEYLPPTYEYTNNFYNSYGEPAISASVLGDTEFERGETATIEVILANRGVIYGFKADKGVGTSETLHELSLDELQYETMRTTAYGIKASLVSPTGMIDVDSETNSHTLEELYPGVLPDDPMEFTITLSEDIPAGVYILELPLNYEYQSDVRMTAGESIILGEPDLDHTSIYTNVETTLQIPIIVKPEAKFEITNVTGTLVSGGTGAVNVTYTNTGELTAEDAIARIVAMKPLSAERSTRTLGTMEPGESRTATFTISSDVGTLVKNYGVDSEIKYIDEDGEDAFFTGMTVTLPLEEPDGEINVTGLALAGIFVIIIVLVVKNKRKNVSNDD</sequence>
<keyword evidence="1" id="KW-1133">Transmembrane helix</keyword>
<evidence type="ECO:0008006" key="4">
    <source>
        <dbReference type="Google" id="ProtNLM"/>
    </source>
</evidence>
<dbReference type="OrthoDB" id="56770at2157"/>
<evidence type="ECO:0000313" key="2">
    <source>
        <dbReference type="EMBL" id="ETA67092.1"/>
    </source>
</evidence>
<evidence type="ECO:0000256" key="1">
    <source>
        <dbReference type="SAM" id="Phobius"/>
    </source>
</evidence>
<evidence type="ECO:0000313" key="3">
    <source>
        <dbReference type="Proteomes" id="UP000019483"/>
    </source>
</evidence>
<keyword evidence="3" id="KW-1185">Reference proteome</keyword>
<gene>
    <name evidence="2" type="ORF">MettiDRAFT_0502</name>
</gene>
<name>W9DTV0_METTI</name>
<reference evidence="2 3" key="1">
    <citation type="submission" date="2013-08" db="EMBL/GenBank/DDBJ databases">
        <authorList>
            <consortium name="DOE Joint Genome Institute"/>
            <person name="Eisen J."/>
            <person name="Huntemann M."/>
            <person name="Han J."/>
            <person name="Chen A."/>
            <person name="Kyrpides N."/>
            <person name="Mavromatis K."/>
            <person name="Markowitz V."/>
            <person name="Palaniappan K."/>
            <person name="Ivanova N."/>
            <person name="Schaumberg A."/>
            <person name="Pati A."/>
            <person name="Liolios K."/>
            <person name="Nordberg H.P."/>
            <person name="Cantor M.N."/>
            <person name="Hua S.X."/>
            <person name="Woyke T."/>
        </authorList>
    </citation>
    <scope>NUCLEOTIDE SEQUENCE [LARGE SCALE GENOMIC DNA]</scope>
    <source>
        <strain evidence="2 3">DSM 2278</strain>
    </source>
</reference>
<proteinExistence type="predicted"/>
<dbReference type="EMBL" id="AZAJ01000001">
    <property type="protein sequence ID" value="ETA67092.1"/>
    <property type="molecule type" value="Genomic_DNA"/>
</dbReference>
<dbReference type="STRING" id="1090322.MettiDRAFT_0502"/>
<comment type="caution">
    <text evidence="2">The sequence shown here is derived from an EMBL/GenBank/DDBJ whole genome shotgun (WGS) entry which is preliminary data.</text>
</comment>
<dbReference type="PANTHER" id="PTHR35902:SF3">
    <property type="entry name" value="NPCBM-ASSOCIATED, NEW3 DOMAIN OF ALPHA-GALACTOSIDASE"/>
    <property type="match status" value="1"/>
</dbReference>
<feature type="transmembrane region" description="Helical" evidence="1">
    <location>
        <begin position="338"/>
        <end position="357"/>
    </location>
</feature>
<keyword evidence="1" id="KW-0812">Transmembrane</keyword>
<dbReference type="PANTHER" id="PTHR35902">
    <property type="entry name" value="S-LAYER DOMAIN-LIKE PROTEIN-RELATED"/>
    <property type="match status" value="1"/>
</dbReference>
<organism evidence="2 3">
    <name type="scientific">Methanolobus tindarius DSM 2278</name>
    <dbReference type="NCBI Taxonomy" id="1090322"/>
    <lineage>
        <taxon>Archaea</taxon>
        <taxon>Methanobacteriati</taxon>
        <taxon>Methanobacteriota</taxon>
        <taxon>Stenosarchaea group</taxon>
        <taxon>Methanomicrobia</taxon>
        <taxon>Methanosarcinales</taxon>
        <taxon>Methanosarcinaceae</taxon>
        <taxon>Methanolobus</taxon>
    </lineage>
</organism>
<accession>W9DTV0</accession>
<dbReference type="AlphaFoldDB" id="W9DTV0"/>
<protein>
    <recommendedName>
        <fullName evidence="4">S-layer domain-containing protein</fullName>
    </recommendedName>
</protein>
<keyword evidence="1" id="KW-0472">Membrane</keyword>
<dbReference type="Proteomes" id="UP000019483">
    <property type="component" value="Unassembled WGS sequence"/>
</dbReference>